<dbReference type="EMBL" id="LUUB01000079">
    <property type="protein sequence ID" value="OAF05475.1"/>
    <property type="molecule type" value="Genomic_DNA"/>
</dbReference>
<sequence>MNIILRWLLDLAKPYLFQIIIYGSVAAALGGGFLYLKVHYENVGYAKAISAIAAKDKSALDEVNNAKKMVDECYAAGRSWDVTSGLCD</sequence>
<keyword evidence="1" id="KW-0812">Transmembrane</keyword>
<dbReference type="OrthoDB" id="10004238at2"/>
<gene>
    <name evidence="2" type="ORF">AYJ54_00790</name>
</gene>
<dbReference type="AlphaFoldDB" id="A0A176YHU0"/>
<evidence type="ECO:0000313" key="2">
    <source>
        <dbReference type="EMBL" id="OAF05475.1"/>
    </source>
</evidence>
<organism evidence="2 3">
    <name type="scientific">Bradyrhizobium centrolobii</name>
    <dbReference type="NCBI Taxonomy" id="1505087"/>
    <lineage>
        <taxon>Bacteria</taxon>
        <taxon>Pseudomonadati</taxon>
        <taxon>Pseudomonadota</taxon>
        <taxon>Alphaproteobacteria</taxon>
        <taxon>Hyphomicrobiales</taxon>
        <taxon>Nitrobacteraceae</taxon>
        <taxon>Bradyrhizobium</taxon>
    </lineage>
</organism>
<feature type="transmembrane region" description="Helical" evidence="1">
    <location>
        <begin position="15"/>
        <end position="36"/>
    </location>
</feature>
<dbReference type="RefSeq" id="WP_063703582.1">
    <property type="nucleotide sequence ID" value="NZ_LUUB01000079.1"/>
</dbReference>
<accession>A0A176YHU0</accession>
<proteinExistence type="predicted"/>
<evidence type="ECO:0000256" key="1">
    <source>
        <dbReference type="SAM" id="Phobius"/>
    </source>
</evidence>
<comment type="caution">
    <text evidence="2">The sequence shown here is derived from an EMBL/GenBank/DDBJ whole genome shotgun (WGS) entry which is preliminary data.</text>
</comment>
<dbReference type="STRING" id="1505087.AYJ54_00790"/>
<keyword evidence="1" id="KW-1133">Transmembrane helix</keyword>
<dbReference type="Proteomes" id="UP000076959">
    <property type="component" value="Unassembled WGS sequence"/>
</dbReference>
<reference evidence="2 3" key="1">
    <citation type="submission" date="2016-03" db="EMBL/GenBank/DDBJ databases">
        <title>Draft Genome Sequence of the Strain BR 10245 (Bradyrhizobium sp.) isolated from nodules of Centrolobium paraense.</title>
        <authorList>
            <person name="Simoes-Araujo J.L.Sr."/>
            <person name="Barauna A.C."/>
            <person name="Silva K."/>
            <person name="Zilli J.E."/>
        </authorList>
    </citation>
    <scope>NUCLEOTIDE SEQUENCE [LARGE SCALE GENOMIC DNA]</scope>
    <source>
        <strain evidence="2 3">BR 10245</strain>
    </source>
</reference>
<keyword evidence="1" id="KW-0472">Membrane</keyword>
<name>A0A176YHU0_9BRAD</name>
<keyword evidence="3" id="KW-1185">Reference proteome</keyword>
<protein>
    <submittedName>
        <fullName evidence="2">Uncharacterized protein</fullName>
    </submittedName>
</protein>
<evidence type="ECO:0000313" key="3">
    <source>
        <dbReference type="Proteomes" id="UP000076959"/>
    </source>
</evidence>